<dbReference type="GO" id="GO:0044780">
    <property type="term" value="P:bacterial-type flagellum assembly"/>
    <property type="evidence" value="ECO:0007669"/>
    <property type="project" value="InterPro"/>
</dbReference>
<dbReference type="PANTHER" id="PTHR30033">
    <property type="entry name" value="FLAGELLAR HOOK-ASSOCIATED PROTEIN 1"/>
    <property type="match status" value="1"/>
</dbReference>
<dbReference type="Proteomes" id="UP000241829">
    <property type="component" value="Chromosome"/>
</dbReference>
<gene>
    <name evidence="2" type="ORF">C7H73_00825</name>
</gene>
<protein>
    <submittedName>
        <fullName evidence="2">Flagellar basal body rod protein</fullName>
    </submittedName>
</protein>
<organism evidence="2 3">
    <name type="scientific">Pulveribacter suum</name>
    <dbReference type="NCBI Taxonomy" id="2116657"/>
    <lineage>
        <taxon>Bacteria</taxon>
        <taxon>Pseudomonadati</taxon>
        <taxon>Pseudomonadota</taxon>
        <taxon>Betaproteobacteria</taxon>
        <taxon>Burkholderiales</taxon>
        <taxon>Comamonadaceae</taxon>
        <taxon>Pulveribacter</taxon>
    </lineage>
</organism>
<dbReference type="AlphaFoldDB" id="A0A2P1NH48"/>
<evidence type="ECO:0000313" key="3">
    <source>
        <dbReference type="Proteomes" id="UP000241829"/>
    </source>
</evidence>
<proteinExistence type="predicted"/>
<keyword evidence="3" id="KW-1185">Reference proteome</keyword>
<keyword evidence="2" id="KW-0969">Cilium</keyword>
<evidence type="ECO:0000259" key="1">
    <source>
        <dbReference type="Pfam" id="PF00460"/>
    </source>
</evidence>
<dbReference type="EMBL" id="CP027792">
    <property type="protein sequence ID" value="AVP56352.1"/>
    <property type="molecule type" value="Genomic_DNA"/>
</dbReference>
<dbReference type="KEGG" id="melm:C7H73_00825"/>
<dbReference type="InterPro" id="IPR002371">
    <property type="entry name" value="FlgK"/>
</dbReference>
<dbReference type="Pfam" id="PF00460">
    <property type="entry name" value="Flg_bb_rod"/>
    <property type="match status" value="1"/>
</dbReference>
<dbReference type="InterPro" id="IPR001444">
    <property type="entry name" value="Flag_bb_rod_N"/>
</dbReference>
<dbReference type="GO" id="GO:0009424">
    <property type="term" value="C:bacterial-type flagellum hook"/>
    <property type="evidence" value="ECO:0007669"/>
    <property type="project" value="InterPro"/>
</dbReference>
<keyword evidence="2" id="KW-0282">Flagellum</keyword>
<dbReference type="RefSeq" id="WP_106844913.1">
    <property type="nucleotide sequence ID" value="NZ_CP027792.1"/>
</dbReference>
<feature type="domain" description="Flagellar basal body rod protein N-terminal" evidence="1">
    <location>
        <begin position="7"/>
        <end position="34"/>
    </location>
</feature>
<reference evidence="3" key="1">
    <citation type="submission" date="2018-03" db="EMBL/GenBank/DDBJ databases">
        <title>Genome sequencing of Melaminivora sp. strain SC2-7.</title>
        <authorList>
            <person name="Kim S.-J."/>
            <person name="Heo J."/>
            <person name="Ahn J.-H."/>
            <person name="Kwon S.-W."/>
        </authorList>
    </citation>
    <scope>NUCLEOTIDE SEQUENCE [LARGE SCALE GENOMIC DNA]</scope>
    <source>
        <strain evidence="3">SC2-7</strain>
    </source>
</reference>
<keyword evidence="2" id="KW-0966">Cell projection</keyword>
<accession>A0A2P1NH48</accession>
<dbReference type="PANTHER" id="PTHR30033:SF1">
    <property type="entry name" value="FLAGELLAR HOOK-ASSOCIATED PROTEIN 1"/>
    <property type="match status" value="1"/>
</dbReference>
<sequence>MTSIAATASSGLQAAQLRLAASAHNVANAGTAGFHRQEVAQQAAPALGGVQAQVAQAAQPGVPLEAEAVEQIAAAYAFKANVLVLRTAQDIAGTLLDERA</sequence>
<evidence type="ECO:0000313" key="2">
    <source>
        <dbReference type="EMBL" id="AVP56352.1"/>
    </source>
</evidence>
<name>A0A2P1NH48_9BURK</name>
<dbReference type="GO" id="GO:0005198">
    <property type="term" value="F:structural molecule activity"/>
    <property type="evidence" value="ECO:0007669"/>
    <property type="project" value="InterPro"/>
</dbReference>